<name>A0ABU4KXZ7_9ACTN</name>
<dbReference type="EMBL" id="JARAVY010000002">
    <property type="protein sequence ID" value="MDX2908170.1"/>
    <property type="molecule type" value="Genomic_DNA"/>
</dbReference>
<dbReference type="Gene3D" id="2.30.30.40">
    <property type="entry name" value="SH3 Domains"/>
    <property type="match status" value="1"/>
</dbReference>
<evidence type="ECO:0000256" key="1">
    <source>
        <dbReference type="SAM" id="SignalP"/>
    </source>
</evidence>
<comment type="caution">
    <text evidence="3">The sequence shown here is derived from an EMBL/GenBank/DDBJ whole genome shotgun (WGS) entry which is preliminary data.</text>
</comment>
<keyword evidence="4" id="KW-1185">Reference proteome</keyword>
<keyword evidence="1" id="KW-0732">Signal</keyword>
<dbReference type="Proteomes" id="UP001271723">
    <property type="component" value="Unassembled WGS sequence"/>
</dbReference>
<evidence type="ECO:0000313" key="4">
    <source>
        <dbReference type="Proteomes" id="UP001271723"/>
    </source>
</evidence>
<protein>
    <recommendedName>
        <fullName evidence="2">SH3b domain-containing protein</fullName>
    </recommendedName>
</protein>
<organism evidence="3 4">
    <name type="scientific">Streptomyces griseiscabiei</name>
    <dbReference type="NCBI Taxonomy" id="2993540"/>
    <lineage>
        <taxon>Bacteria</taxon>
        <taxon>Bacillati</taxon>
        <taxon>Actinomycetota</taxon>
        <taxon>Actinomycetes</taxon>
        <taxon>Kitasatosporales</taxon>
        <taxon>Streptomycetaceae</taxon>
        <taxon>Streptomyces</taxon>
    </lineage>
</organism>
<sequence length="113" mass="11815">MTALRRLATVALSVTLLGGTAAALAPTASAATPSCTYNVADHNAVVDGNGINYRTGPSTAYASKGLLYDGDDLRVYCGNGSWYHTKLTSRSKSGLKAGTYGWIRKDMLLQLAG</sequence>
<feature type="domain" description="SH3b" evidence="2">
    <location>
        <begin position="41"/>
        <end position="112"/>
    </location>
</feature>
<dbReference type="InterPro" id="IPR003646">
    <property type="entry name" value="SH3-like_bac-type"/>
</dbReference>
<reference evidence="3 4" key="1">
    <citation type="journal article" date="2023" name="Microb. Genom.">
        <title>Mesoterricola silvestris gen. nov., sp. nov., Mesoterricola sediminis sp. nov., Geothrix oryzae sp. nov., Geothrix edaphica sp. nov., Geothrix rubra sp. nov., and Geothrix limicola sp. nov., six novel members of Acidobacteriota isolated from soils.</title>
        <authorList>
            <person name="Weisberg A.J."/>
            <person name="Pearce E."/>
            <person name="Kramer C.G."/>
            <person name="Chang J.H."/>
            <person name="Clarke C.R."/>
        </authorList>
    </citation>
    <scope>NUCLEOTIDE SEQUENCE [LARGE SCALE GENOMIC DNA]</scope>
    <source>
        <strain evidence="3 4">NRRL_B-2795</strain>
    </source>
</reference>
<feature type="signal peptide" evidence="1">
    <location>
        <begin position="1"/>
        <end position="30"/>
    </location>
</feature>
<feature type="chain" id="PRO_5046511481" description="SH3b domain-containing protein" evidence="1">
    <location>
        <begin position="31"/>
        <end position="113"/>
    </location>
</feature>
<evidence type="ECO:0000313" key="3">
    <source>
        <dbReference type="EMBL" id="MDX2908170.1"/>
    </source>
</evidence>
<gene>
    <name evidence="3" type="ORF">PV517_05560</name>
</gene>
<proteinExistence type="predicted"/>
<dbReference type="SMART" id="SM00287">
    <property type="entry name" value="SH3b"/>
    <property type="match status" value="1"/>
</dbReference>
<accession>A0ABU4KXZ7</accession>
<dbReference type="RefSeq" id="WP_086763014.1">
    <property type="nucleotide sequence ID" value="NZ_JAGJBZ010000002.1"/>
</dbReference>
<evidence type="ECO:0000259" key="2">
    <source>
        <dbReference type="SMART" id="SM00287"/>
    </source>
</evidence>